<feature type="binding site" evidence="11">
    <location>
        <begin position="29"/>
        <end position="36"/>
    </location>
    <ligand>
        <name>ATP</name>
        <dbReference type="ChEBI" id="CHEBI:30616"/>
    </ligand>
</feature>
<dbReference type="CDD" id="cd17932">
    <property type="entry name" value="DEXQc_UvrD"/>
    <property type="match status" value="1"/>
</dbReference>
<dbReference type="InterPro" id="IPR013986">
    <property type="entry name" value="DExx_box_DNA_helicase_dom_sf"/>
</dbReference>
<dbReference type="EMBL" id="FOPW01000005">
    <property type="protein sequence ID" value="SFH43076.1"/>
    <property type="molecule type" value="Genomic_DNA"/>
</dbReference>
<evidence type="ECO:0000256" key="8">
    <source>
        <dbReference type="ARBA" id="ARBA00034617"/>
    </source>
</evidence>
<dbReference type="Gene3D" id="1.10.10.160">
    <property type="match status" value="1"/>
</dbReference>
<comment type="catalytic activity">
    <reaction evidence="8">
        <text>Couples ATP hydrolysis with the unwinding of duplex DNA by translocating in the 3'-5' direction.</text>
        <dbReference type="EC" id="5.6.2.4"/>
    </reaction>
</comment>
<comment type="caution">
    <text evidence="14">The sequence shown here is derived from an EMBL/GenBank/DDBJ whole genome shotgun (WGS) entry which is preliminary data.</text>
</comment>
<evidence type="ECO:0000256" key="3">
    <source>
        <dbReference type="ARBA" id="ARBA00022801"/>
    </source>
</evidence>
<reference evidence="13 15" key="1">
    <citation type="submission" date="2016-10" db="EMBL/GenBank/DDBJ databases">
        <authorList>
            <person name="Varghese N."/>
            <person name="Submissions S."/>
        </authorList>
    </citation>
    <scope>NUCLEOTIDE SEQUENCE [LARGE SCALE GENOMIC DNA]</scope>
    <source>
        <strain evidence="13 15">GMCC 1.11211</strain>
    </source>
</reference>
<evidence type="ECO:0000256" key="7">
    <source>
        <dbReference type="ARBA" id="ARBA00023235"/>
    </source>
</evidence>
<dbReference type="SUPFAM" id="SSF52540">
    <property type="entry name" value="P-loop containing nucleoside triphosphate hydrolases"/>
    <property type="match status" value="1"/>
</dbReference>
<evidence type="ECO:0000313" key="16">
    <source>
        <dbReference type="Proteomes" id="UP000297963"/>
    </source>
</evidence>
<gene>
    <name evidence="14" type="ORF">E3O11_12880</name>
    <name evidence="13" type="ORF">SAMN05216274_10560</name>
</gene>
<sequence length="580" mass="63274">MNPLETAISELDSWQRDAFDVKSHCVVLAPPGSGKTKLLVTRLAQSLVAEVAAPQGAACITLTNGAALEMRQRFGAISSDRRTNLFVGTVHSFALNRIVRPFAHAAGEPGLATVRICRSAELDALWVDALDSAKVPSDERSNLRSTVNKFRSLLVDDAEWSRLGKYPILARDAFFRQMNHAGVIDFHGMVEAAVKFVEGEPSIATGLRSMFPRIYVDEYQDLAPGLDRIVRSLSFASDTESSILFAVGDADQAIYRWTGTNPKLLLELAELSGITKRKLNTNYRSGEQLVKATRRLLGEREMPVTPRDGGSITVHKVAGGILGQANFAAAQIAPLAAQGMSLHEIGIFCATNDIAAETTSALNRQGVPAWFRAQDSWETPLSIDLERICAWVAHGQDSSGHALSEVIADIQRTIPGLSEVGVGGIWPVGFAAAPGSGALEFLETVLDSIMLEAAVEARRQIEEESLGIISELRDGSLVGQTIAELGEKRVSLGKCYVTTLTSSKGLEFDRTFVLGLEDGRIPHYYATKNNAELAEERSKFYVSVTRARDHVYLLWSGYTQDRYGRKHLNPVSRFVTELSL</sequence>
<evidence type="ECO:0000313" key="15">
    <source>
        <dbReference type="Proteomes" id="UP000199681"/>
    </source>
</evidence>
<dbReference type="GO" id="GO:0005524">
    <property type="term" value="F:ATP binding"/>
    <property type="evidence" value="ECO:0007669"/>
    <property type="project" value="UniProtKB-UniRule"/>
</dbReference>
<name>A0A1I2ZZK7_9MICO</name>
<keyword evidence="4 11" id="KW-0347">Helicase</keyword>
<protein>
    <recommendedName>
        <fullName evidence="9">DNA 3'-5' helicase</fullName>
        <ecNumber evidence="9">5.6.2.4</ecNumber>
    </recommendedName>
</protein>
<dbReference type="PANTHER" id="PTHR11070">
    <property type="entry name" value="UVRD / RECB / PCRA DNA HELICASE FAMILY MEMBER"/>
    <property type="match status" value="1"/>
</dbReference>
<dbReference type="AlphaFoldDB" id="A0A1I2ZZK7"/>
<dbReference type="GO" id="GO:0016787">
    <property type="term" value="F:hydrolase activity"/>
    <property type="evidence" value="ECO:0007669"/>
    <property type="project" value="UniProtKB-UniRule"/>
</dbReference>
<evidence type="ECO:0000256" key="9">
    <source>
        <dbReference type="ARBA" id="ARBA00034808"/>
    </source>
</evidence>
<evidence type="ECO:0000256" key="6">
    <source>
        <dbReference type="ARBA" id="ARBA00023125"/>
    </source>
</evidence>
<dbReference type="STRING" id="995038.SAMN05216274_10560"/>
<dbReference type="Pfam" id="PF13361">
    <property type="entry name" value="UvrD_C"/>
    <property type="match status" value="1"/>
</dbReference>
<keyword evidence="3 11" id="KW-0378">Hydrolase</keyword>
<dbReference type="InterPro" id="IPR027417">
    <property type="entry name" value="P-loop_NTPase"/>
</dbReference>
<keyword evidence="5 11" id="KW-0067">ATP-binding</keyword>
<evidence type="ECO:0000256" key="11">
    <source>
        <dbReference type="PROSITE-ProRule" id="PRU00560"/>
    </source>
</evidence>
<organism evidence="14 16">
    <name type="scientific">Cryobacterium levicorallinum</name>
    <dbReference type="NCBI Taxonomy" id="995038"/>
    <lineage>
        <taxon>Bacteria</taxon>
        <taxon>Bacillati</taxon>
        <taxon>Actinomycetota</taxon>
        <taxon>Actinomycetes</taxon>
        <taxon>Micrococcales</taxon>
        <taxon>Microbacteriaceae</taxon>
        <taxon>Cryobacterium</taxon>
    </lineage>
</organism>
<comment type="similarity">
    <text evidence="1">Belongs to the helicase family. UvrD subfamily.</text>
</comment>
<evidence type="ECO:0000256" key="1">
    <source>
        <dbReference type="ARBA" id="ARBA00009922"/>
    </source>
</evidence>
<evidence type="ECO:0000256" key="5">
    <source>
        <dbReference type="ARBA" id="ARBA00022840"/>
    </source>
</evidence>
<dbReference type="Proteomes" id="UP000199681">
    <property type="component" value="Unassembled WGS sequence"/>
</dbReference>
<keyword evidence="6" id="KW-0238">DNA-binding</keyword>
<dbReference type="InterPro" id="IPR014016">
    <property type="entry name" value="UvrD-like_ATP-bd"/>
</dbReference>
<dbReference type="PANTHER" id="PTHR11070:SF2">
    <property type="entry name" value="ATP-DEPENDENT DNA HELICASE SRS2"/>
    <property type="match status" value="1"/>
</dbReference>
<dbReference type="InterPro" id="IPR000212">
    <property type="entry name" value="DNA_helicase_UvrD/REP"/>
</dbReference>
<comment type="catalytic activity">
    <reaction evidence="10">
        <text>ATP + H2O = ADP + phosphate + H(+)</text>
        <dbReference type="Rhea" id="RHEA:13065"/>
        <dbReference type="ChEBI" id="CHEBI:15377"/>
        <dbReference type="ChEBI" id="CHEBI:15378"/>
        <dbReference type="ChEBI" id="CHEBI:30616"/>
        <dbReference type="ChEBI" id="CHEBI:43474"/>
        <dbReference type="ChEBI" id="CHEBI:456216"/>
        <dbReference type="EC" id="5.6.2.4"/>
    </reaction>
</comment>
<dbReference type="Proteomes" id="UP000297963">
    <property type="component" value="Unassembled WGS sequence"/>
</dbReference>
<evidence type="ECO:0000259" key="12">
    <source>
        <dbReference type="PROSITE" id="PS51198"/>
    </source>
</evidence>
<dbReference type="GO" id="GO:0000725">
    <property type="term" value="P:recombinational repair"/>
    <property type="evidence" value="ECO:0007669"/>
    <property type="project" value="TreeGrafter"/>
</dbReference>
<reference evidence="14 16" key="2">
    <citation type="submission" date="2019-03" db="EMBL/GenBank/DDBJ databases">
        <title>Genomics of glacier-inhabiting Cryobacterium strains.</title>
        <authorList>
            <person name="Liu Q."/>
            <person name="Xin Y.-H."/>
        </authorList>
    </citation>
    <scope>NUCLEOTIDE SEQUENCE [LARGE SCALE GENOMIC DNA]</scope>
    <source>
        <strain evidence="14 16">Hh34</strain>
    </source>
</reference>
<proteinExistence type="inferred from homology"/>
<evidence type="ECO:0000313" key="14">
    <source>
        <dbReference type="EMBL" id="TFB82758.1"/>
    </source>
</evidence>
<dbReference type="EC" id="5.6.2.4" evidence="9"/>
<evidence type="ECO:0000256" key="4">
    <source>
        <dbReference type="ARBA" id="ARBA00022806"/>
    </source>
</evidence>
<dbReference type="GO" id="GO:0043138">
    <property type="term" value="F:3'-5' DNA helicase activity"/>
    <property type="evidence" value="ECO:0007669"/>
    <property type="project" value="UniProtKB-EC"/>
</dbReference>
<dbReference type="RefSeq" id="WP_092449044.1">
    <property type="nucleotide sequence ID" value="NZ_BKAC01000004.1"/>
</dbReference>
<evidence type="ECO:0000256" key="2">
    <source>
        <dbReference type="ARBA" id="ARBA00022741"/>
    </source>
</evidence>
<keyword evidence="2 11" id="KW-0547">Nucleotide-binding</keyword>
<dbReference type="PROSITE" id="PS51198">
    <property type="entry name" value="UVRD_HELICASE_ATP_BIND"/>
    <property type="match status" value="1"/>
</dbReference>
<dbReference type="Pfam" id="PF00580">
    <property type="entry name" value="UvrD-helicase"/>
    <property type="match status" value="1"/>
</dbReference>
<dbReference type="InterPro" id="IPR014017">
    <property type="entry name" value="DNA_helicase_UvrD-like_C"/>
</dbReference>
<dbReference type="Gene3D" id="3.40.50.300">
    <property type="entry name" value="P-loop containing nucleotide triphosphate hydrolases"/>
    <property type="match status" value="3"/>
</dbReference>
<dbReference type="Gene3D" id="1.10.486.10">
    <property type="entry name" value="PCRA, domain 4"/>
    <property type="match status" value="1"/>
</dbReference>
<evidence type="ECO:0000313" key="13">
    <source>
        <dbReference type="EMBL" id="SFH43076.1"/>
    </source>
</evidence>
<feature type="domain" description="UvrD-like helicase ATP-binding" evidence="12">
    <location>
        <begin position="8"/>
        <end position="286"/>
    </location>
</feature>
<dbReference type="EMBL" id="SOFE01000023">
    <property type="protein sequence ID" value="TFB82758.1"/>
    <property type="molecule type" value="Genomic_DNA"/>
</dbReference>
<dbReference type="GO" id="GO:0003677">
    <property type="term" value="F:DNA binding"/>
    <property type="evidence" value="ECO:0007669"/>
    <property type="project" value="UniProtKB-KW"/>
</dbReference>
<keyword evidence="15" id="KW-1185">Reference proteome</keyword>
<evidence type="ECO:0000256" key="10">
    <source>
        <dbReference type="ARBA" id="ARBA00048988"/>
    </source>
</evidence>
<accession>A0A1I2ZZK7</accession>
<keyword evidence="7" id="KW-0413">Isomerase</keyword>